<keyword evidence="10" id="KW-0282">Flagellum</keyword>
<accession>A0A2S5KV40</accession>
<dbReference type="PANTHER" id="PTHR30329:SF21">
    <property type="entry name" value="LIPOPROTEIN YIAD-RELATED"/>
    <property type="match status" value="1"/>
</dbReference>
<dbReference type="InterPro" id="IPR025713">
    <property type="entry name" value="MotB-like_N_dom"/>
</dbReference>
<evidence type="ECO:0000313" key="11">
    <source>
        <dbReference type="Proteomes" id="UP000238196"/>
    </source>
</evidence>
<dbReference type="PANTHER" id="PTHR30329">
    <property type="entry name" value="STATOR ELEMENT OF FLAGELLAR MOTOR COMPLEX"/>
    <property type="match status" value="1"/>
</dbReference>
<evidence type="ECO:0000313" key="10">
    <source>
        <dbReference type="EMBL" id="PPC78369.1"/>
    </source>
</evidence>
<keyword evidence="5 8" id="KW-1133">Transmembrane helix</keyword>
<comment type="subcellular location">
    <subcellularLocation>
        <location evidence="1">Cell membrane</location>
        <topology evidence="1">Single-pass membrane protein</topology>
    </subcellularLocation>
</comment>
<evidence type="ECO:0000256" key="3">
    <source>
        <dbReference type="ARBA" id="ARBA00022475"/>
    </source>
</evidence>
<dbReference type="OrthoDB" id="5298698at2"/>
<evidence type="ECO:0000256" key="6">
    <source>
        <dbReference type="ARBA" id="ARBA00023136"/>
    </source>
</evidence>
<keyword evidence="10" id="KW-0966">Cell projection</keyword>
<dbReference type="InterPro" id="IPR036737">
    <property type="entry name" value="OmpA-like_sf"/>
</dbReference>
<gene>
    <name evidence="10" type="ORF">C4K68_04745</name>
</gene>
<dbReference type="Proteomes" id="UP000238196">
    <property type="component" value="Unassembled WGS sequence"/>
</dbReference>
<dbReference type="InterPro" id="IPR006665">
    <property type="entry name" value="OmpA-like"/>
</dbReference>
<evidence type="ECO:0000259" key="9">
    <source>
        <dbReference type="PROSITE" id="PS51123"/>
    </source>
</evidence>
<dbReference type="Gene3D" id="3.30.1330.60">
    <property type="entry name" value="OmpA-like domain"/>
    <property type="match status" value="1"/>
</dbReference>
<organism evidence="10 11">
    <name type="scientific">Proteobacteria bacterium 228</name>
    <dbReference type="NCBI Taxonomy" id="2083153"/>
    <lineage>
        <taxon>Bacteria</taxon>
        <taxon>Pseudomonadati</taxon>
        <taxon>Pseudomonadota</taxon>
    </lineage>
</organism>
<reference evidence="10 11" key="1">
    <citation type="submission" date="2018-02" db="EMBL/GenBank/DDBJ databases">
        <title>novel marine gammaproteobacteria from coastal saline agro ecosystem.</title>
        <authorList>
            <person name="Krishnan R."/>
            <person name="Ramesh Kumar N."/>
        </authorList>
    </citation>
    <scope>NUCLEOTIDE SEQUENCE [LARGE SCALE GENOMIC DNA]</scope>
    <source>
        <strain evidence="10 11">228</strain>
    </source>
</reference>
<evidence type="ECO:0000256" key="8">
    <source>
        <dbReference type="SAM" id="Phobius"/>
    </source>
</evidence>
<sequence length="242" mass="27612">MSKRDLLEEPEEMGWLATYADLMSLLLVFFILLFSISTIKIEKFKEIFTSVRFSLNTMGTTNAIIELPHEAPTERKPIQKEDVVVPETKTQSELTVMAQELEQMIDTPMLSKEVQIIQKDDRLYIRVNGQALFDPASTDLSYEAEPILQALTKLFKGHPEFEVNIQGHTDNQPIYTEQYPSNWELSAVRATTVLRYFLLEGLPGNRFSATGYADSKPITSNTTADGRAQNRRVEFVLERIKS</sequence>
<keyword evidence="3" id="KW-1003">Cell membrane</keyword>
<dbReference type="PROSITE" id="PS51123">
    <property type="entry name" value="OMPA_2"/>
    <property type="match status" value="1"/>
</dbReference>
<protein>
    <submittedName>
        <fullName evidence="10">Flagellar motor protein</fullName>
    </submittedName>
</protein>
<proteinExistence type="inferred from homology"/>
<comment type="similarity">
    <text evidence="2">Belongs to the MotB family.</text>
</comment>
<dbReference type="InterPro" id="IPR050330">
    <property type="entry name" value="Bact_OuterMem_StrucFunc"/>
</dbReference>
<evidence type="ECO:0000256" key="5">
    <source>
        <dbReference type="ARBA" id="ARBA00022989"/>
    </source>
</evidence>
<keyword evidence="10" id="KW-0969">Cilium</keyword>
<dbReference type="GO" id="GO:0005886">
    <property type="term" value="C:plasma membrane"/>
    <property type="evidence" value="ECO:0007669"/>
    <property type="project" value="UniProtKB-SubCell"/>
</dbReference>
<dbReference type="EMBL" id="PRLP01000015">
    <property type="protein sequence ID" value="PPC78369.1"/>
    <property type="molecule type" value="Genomic_DNA"/>
</dbReference>
<keyword evidence="6 7" id="KW-0472">Membrane</keyword>
<evidence type="ECO:0000256" key="4">
    <source>
        <dbReference type="ARBA" id="ARBA00022692"/>
    </source>
</evidence>
<name>A0A2S5KV40_9PROT</name>
<evidence type="ECO:0000256" key="1">
    <source>
        <dbReference type="ARBA" id="ARBA00004162"/>
    </source>
</evidence>
<dbReference type="CDD" id="cd07185">
    <property type="entry name" value="OmpA_C-like"/>
    <property type="match status" value="1"/>
</dbReference>
<dbReference type="Pfam" id="PF00691">
    <property type="entry name" value="OmpA"/>
    <property type="match status" value="1"/>
</dbReference>
<feature type="domain" description="OmpA-like" evidence="9">
    <location>
        <begin position="120"/>
        <end position="241"/>
    </location>
</feature>
<dbReference type="SUPFAM" id="SSF103088">
    <property type="entry name" value="OmpA-like"/>
    <property type="match status" value="1"/>
</dbReference>
<comment type="caution">
    <text evidence="10">The sequence shown here is derived from an EMBL/GenBank/DDBJ whole genome shotgun (WGS) entry which is preliminary data.</text>
</comment>
<feature type="transmembrane region" description="Helical" evidence="8">
    <location>
        <begin position="16"/>
        <end position="36"/>
    </location>
</feature>
<evidence type="ECO:0000256" key="2">
    <source>
        <dbReference type="ARBA" id="ARBA00008914"/>
    </source>
</evidence>
<dbReference type="AlphaFoldDB" id="A0A2S5KV40"/>
<evidence type="ECO:0000256" key="7">
    <source>
        <dbReference type="PROSITE-ProRule" id="PRU00473"/>
    </source>
</evidence>
<keyword evidence="4 8" id="KW-0812">Transmembrane</keyword>
<dbReference type="Pfam" id="PF13677">
    <property type="entry name" value="MotB_plug"/>
    <property type="match status" value="1"/>
</dbReference>